<feature type="non-terminal residue" evidence="2">
    <location>
        <position position="1"/>
    </location>
</feature>
<feature type="compositionally biased region" description="Acidic residues" evidence="1">
    <location>
        <begin position="43"/>
        <end position="58"/>
    </location>
</feature>
<evidence type="ECO:0000313" key="2">
    <source>
        <dbReference type="EMBL" id="EGC19165.1"/>
    </source>
</evidence>
<dbReference type="Proteomes" id="UP000005697">
    <property type="component" value="Unassembled WGS sequence"/>
</dbReference>
<dbReference type="EMBL" id="AEWX01000032">
    <property type="protein sequence ID" value="EGC19165.1"/>
    <property type="molecule type" value="Genomic_DNA"/>
</dbReference>
<dbReference type="HOGENOM" id="CLU_1247706_0_0_10"/>
<proteinExistence type="predicted"/>
<comment type="caution">
    <text evidence="2">The sequence shown here is derived from an EMBL/GenBank/DDBJ whole genome shotgun (WGS) entry which is preliminary data.</text>
</comment>
<sequence>NLKSQIKDMVKKKKTKVVMPAGLTNLTHSVQRGNVNAPAAEIEPQDTDEQDEQDEPSAQEDVALPETEDDGRHSSAPAEPERQPTDYEYERSTARQTPQTSRFGHVSPKQEASDRKNRTAPAAKKLPKAEGRQLAREYSLAKDSGEDSWQIFLDLARDYKARDSRLATVYIDSDLKGVLDRLKSATSVKLPSTALLSAIVARFVFEHEKDIKNAIFGESLL</sequence>
<protein>
    <submittedName>
        <fullName evidence="2">Uncharacterized protein</fullName>
    </submittedName>
</protein>
<feature type="region of interest" description="Disordered" evidence="1">
    <location>
        <begin position="20"/>
        <end position="131"/>
    </location>
</feature>
<feature type="compositionally biased region" description="Polar residues" evidence="1">
    <location>
        <begin position="24"/>
        <end position="34"/>
    </location>
</feature>
<gene>
    <name evidence="2" type="ORF">HMPREF9141_2273</name>
</gene>
<feature type="compositionally biased region" description="Basic and acidic residues" evidence="1">
    <location>
        <begin position="79"/>
        <end position="93"/>
    </location>
</feature>
<dbReference type="AlphaFoldDB" id="F0F9K6"/>
<evidence type="ECO:0000256" key="1">
    <source>
        <dbReference type="SAM" id="MobiDB-lite"/>
    </source>
</evidence>
<keyword evidence="3" id="KW-1185">Reference proteome</keyword>
<name>F0F9K6_9BACT</name>
<reference evidence="2 3" key="1">
    <citation type="submission" date="2011-01" db="EMBL/GenBank/DDBJ databases">
        <authorList>
            <person name="Muzny D."/>
            <person name="Qin X."/>
            <person name="Deng J."/>
            <person name="Jiang H."/>
            <person name="Liu Y."/>
            <person name="Qu J."/>
            <person name="Song X.-Z."/>
            <person name="Zhang L."/>
            <person name="Thornton R."/>
            <person name="Coyle M."/>
            <person name="Francisco L."/>
            <person name="Jackson L."/>
            <person name="Javaid M."/>
            <person name="Korchina V."/>
            <person name="Kovar C."/>
            <person name="Mata R."/>
            <person name="Mathew T."/>
            <person name="Ngo R."/>
            <person name="Nguyen L."/>
            <person name="Nguyen N."/>
            <person name="Okwuonu G."/>
            <person name="Ongeri F."/>
            <person name="Pham C."/>
            <person name="Simmons D."/>
            <person name="Wilczek-Boney K."/>
            <person name="Hale W."/>
            <person name="Jakkamsetti A."/>
            <person name="Pham P."/>
            <person name="Ruth R."/>
            <person name="San Lucas F."/>
            <person name="Warren J."/>
            <person name="Zhang J."/>
            <person name="Zhao Z."/>
            <person name="Zhou C."/>
            <person name="Zhu D."/>
            <person name="Lee S."/>
            <person name="Bess C."/>
            <person name="Blankenburg K."/>
            <person name="Forbes L."/>
            <person name="Fu Q."/>
            <person name="Gubbala S."/>
            <person name="Hirani K."/>
            <person name="Jayaseelan J.C."/>
            <person name="Lara F."/>
            <person name="Munidasa M."/>
            <person name="Palculict T."/>
            <person name="Patil S."/>
            <person name="Pu L.-L."/>
            <person name="Saada N."/>
            <person name="Tang L."/>
            <person name="Weissenberger G."/>
            <person name="Zhu Y."/>
            <person name="Hemphill L."/>
            <person name="Shang Y."/>
            <person name="Youmans B."/>
            <person name="Ayvaz T."/>
            <person name="Ross M."/>
            <person name="Santibanez J."/>
            <person name="Aqrawi P."/>
            <person name="Gross S."/>
            <person name="Joshi V."/>
            <person name="Fowler G."/>
            <person name="Nazareth L."/>
            <person name="Reid J."/>
            <person name="Worley K."/>
            <person name="Petrosino J."/>
            <person name="Highlander S."/>
            <person name="Gibbs R."/>
        </authorList>
    </citation>
    <scope>NUCLEOTIDE SEQUENCE [LARGE SCALE GENOMIC DNA]</scope>
    <source>
        <strain evidence="2 3">DSM 16608</strain>
    </source>
</reference>
<accession>F0F9K6</accession>
<organism evidence="2 3">
    <name type="scientific">Prevotella multiformis DSM 16608</name>
    <dbReference type="NCBI Taxonomy" id="888743"/>
    <lineage>
        <taxon>Bacteria</taxon>
        <taxon>Pseudomonadati</taxon>
        <taxon>Bacteroidota</taxon>
        <taxon>Bacteroidia</taxon>
        <taxon>Bacteroidales</taxon>
        <taxon>Prevotellaceae</taxon>
        <taxon>Prevotella</taxon>
    </lineage>
</organism>
<evidence type="ECO:0000313" key="3">
    <source>
        <dbReference type="Proteomes" id="UP000005697"/>
    </source>
</evidence>